<evidence type="ECO:0000256" key="1">
    <source>
        <dbReference type="SAM" id="MobiDB-lite"/>
    </source>
</evidence>
<organism evidence="3 4">
    <name type="scientific">Rarobacter faecitabidus</name>
    <dbReference type="NCBI Taxonomy" id="13243"/>
    <lineage>
        <taxon>Bacteria</taxon>
        <taxon>Bacillati</taxon>
        <taxon>Actinomycetota</taxon>
        <taxon>Actinomycetes</taxon>
        <taxon>Micrococcales</taxon>
        <taxon>Rarobacteraceae</taxon>
        <taxon>Rarobacter</taxon>
    </lineage>
</organism>
<feature type="transmembrane region" description="Helical" evidence="2">
    <location>
        <begin position="111"/>
        <end position="135"/>
    </location>
</feature>
<keyword evidence="2" id="KW-1133">Transmembrane helix</keyword>
<dbReference type="AlphaFoldDB" id="A0A542Z9Z6"/>
<feature type="transmembrane region" description="Helical" evidence="2">
    <location>
        <begin position="12"/>
        <end position="29"/>
    </location>
</feature>
<keyword evidence="2" id="KW-0812">Transmembrane</keyword>
<sequence>MAAEVSVPGLPSGAPLWTALVALFVIVMLRSHGTYWIARLAVRGAEAGVHHDSGRAAQRVARWLDAPTTDSALRILRRWGTPAVTVAYVAVGLQTAILIAAGLIKMPYFRFTIASIPGAAAWAVVWGTIGFSVFWSAVRAWAAGPVGIAATAGVILVGALTIVCVHRRRPDSGSLDEPSANLAARTDRPREPGI</sequence>
<accession>A0A542Z9Z6</accession>
<evidence type="ECO:0000313" key="3">
    <source>
        <dbReference type="EMBL" id="TQL57169.1"/>
    </source>
</evidence>
<keyword evidence="4" id="KW-1185">Reference proteome</keyword>
<dbReference type="EMBL" id="VFOS01000005">
    <property type="protein sequence ID" value="TQL57169.1"/>
    <property type="molecule type" value="Genomic_DNA"/>
</dbReference>
<feature type="compositionally biased region" description="Basic and acidic residues" evidence="1">
    <location>
        <begin position="185"/>
        <end position="194"/>
    </location>
</feature>
<feature type="region of interest" description="Disordered" evidence="1">
    <location>
        <begin position="170"/>
        <end position="194"/>
    </location>
</feature>
<evidence type="ECO:0000256" key="2">
    <source>
        <dbReference type="SAM" id="Phobius"/>
    </source>
</evidence>
<protein>
    <submittedName>
        <fullName evidence="3">Membrane protein DedA with SNARE-associated domain</fullName>
    </submittedName>
</protein>
<gene>
    <name evidence="3" type="ORF">FB461_2289</name>
</gene>
<dbReference type="RefSeq" id="WP_246046231.1">
    <property type="nucleotide sequence ID" value="NZ_BAAASV010000002.1"/>
</dbReference>
<feature type="transmembrane region" description="Helical" evidence="2">
    <location>
        <begin position="83"/>
        <end position="104"/>
    </location>
</feature>
<keyword evidence="2" id="KW-0472">Membrane</keyword>
<reference evidence="3 4" key="1">
    <citation type="submission" date="2019-06" db="EMBL/GenBank/DDBJ databases">
        <title>Sequencing the genomes of 1000 actinobacteria strains.</title>
        <authorList>
            <person name="Klenk H.-P."/>
        </authorList>
    </citation>
    <scope>NUCLEOTIDE SEQUENCE [LARGE SCALE GENOMIC DNA]</scope>
    <source>
        <strain evidence="3 4">DSM 4813</strain>
    </source>
</reference>
<name>A0A542Z9Z6_RARFA</name>
<evidence type="ECO:0000313" key="4">
    <source>
        <dbReference type="Proteomes" id="UP000315389"/>
    </source>
</evidence>
<comment type="caution">
    <text evidence="3">The sequence shown here is derived from an EMBL/GenBank/DDBJ whole genome shotgun (WGS) entry which is preliminary data.</text>
</comment>
<proteinExistence type="predicted"/>
<dbReference type="Proteomes" id="UP000315389">
    <property type="component" value="Unassembled WGS sequence"/>
</dbReference>
<feature type="transmembrane region" description="Helical" evidence="2">
    <location>
        <begin position="141"/>
        <end position="165"/>
    </location>
</feature>